<dbReference type="Gene3D" id="1.10.10.2840">
    <property type="entry name" value="PucR C-terminal helix-turn-helix domain"/>
    <property type="match status" value="1"/>
</dbReference>
<sequence length="663" mass="70803">MLAASVFELRGMGWVMEPPNSDSHILAVLELLAEDSPPSRFDSLLVRARREGLPDAELGRLSRAVQLARALPERPGRRRQWEDDLTALVDTARDLMDAPDVDALLRTVARRARRLLSLDIAFVVLTDLDGEIRGHAAEGAVTDLSTNVDLVSEGSVGARVLRTKSPAWTADCLLDHTFVTSKGLDDATQAEGLRALLAVPLRVGDSAVGVLYGAQRAVRHFTPDEIGAMIQFADLAALAVDNARLLQHARHQSTELEQDNYRVRAGLVRLQELTDAYGRIMSLPLVGANLATIISATGAALDGRAQLFDPAGRLLACSEGEGADGFPRGGAGDGRPGGGVRGAVAEAILDAHARRTTVRTPDGVWVAPVIAGAENLGYLVLDPETPLVGADERLLQLAAQVCAVQLLIQGSAGITESPQRDELLDELVSAPPRAPRRIAQRARQLGVDLDEPYVVVVMRPEGGDHGRATVWSLSYVHRMTGLKTEHDGCMVLLLPGTDASGAARAVAGELSPLLGRPVSCGAAGAGRGVLEVRRVFQEAVRCLDAVTALDAPGATAAPQDLGFLGVLLSDDRDVRGFVDSTIGPILRHDEEHFTEFAVTLEAYFAAKSSPTGAAGALHVHPNTVSRRLERITALLGPDWQNPGPLLEIQLALRLHRVRDVLRR</sequence>
<dbReference type="InterPro" id="IPR042070">
    <property type="entry name" value="PucR_C-HTH_sf"/>
</dbReference>
<keyword evidence="4" id="KW-1185">Reference proteome</keyword>
<name>A0ABW9HSM8_9ACTN</name>
<accession>A0ABW9HSM8</accession>
<reference evidence="3 4" key="1">
    <citation type="submission" date="2024-12" db="EMBL/GenBank/DDBJ databases">
        <title>Forecasting of Potato common scab and diversities of Pathogenic streptomyces spp. in china.</title>
        <authorList>
            <person name="Handique U."/>
            <person name="Wu J."/>
        </authorList>
    </citation>
    <scope>NUCLEOTIDE SEQUENCE [LARGE SCALE GENOMIC DNA]</scope>
    <source>
        <strain evidence="3 4">ZRIMU1530</strain>
    </source>
</reference>
<dbReference type="PANTHER" id="PTHR33744:SF1">
    <property type="entry name" value="DNA-BINDING TRANSCRIPTIONAL ACTIVATOR ADER"/>
    <property type="match status" value="1"/>
</dbReference>
<dbReference type="Pfam" id="PF17853">
    <property type="entry name" value="GGDEF_2"/>
    <property type="match status" value="1"/>
</dbReference>
<dbReference type="RefSeq" id="WP_240001422.1">
    <property type="nucleotide sequence ID" value="NZ_JBJVNI010000007.1"/>
</dbReference>
<dbReference type="InterPro" id="IPR029016">
    <property type="entry name" value="GAF-like_dom_sf"/>
</dbReference>
<dbReference type="Gene3D" id="3.30.450.40">
    <property type="match status" value="1"/>
</dbReference>
<dbReference type="InterPro" id="IPR003018">
    <property type="entry name" value="GAF"/>
</dbReference>
<gene>
    <name evidence="3" type="ORF">ACKI18_14230</name>
</gene>
<dbReference type="SUPFAM" id="SSF55781">
    <property type="entry name" value="GAF domain-like"/>
    <property type="match status" value="1"/>
</dbReference>
<dbReference type="SMART" id="SM00065">
    <property type="entry name" value="GAF"/>
    <property type="match status" value="1"/>
</dbReference>
<dbReference type="PANTHER" id="PTHR33744">
    <property type="entry name" value="CARBOHYDRATE DIACID REGULATOR"/>
    <property type="match status" value="1"/>
</dbReference>
<evidence type="ECO:0000313" key="4">
    <source>
        <dbReference type="Proteomes" id="UP001631957"/>
    </source>
</evidence>
<comment type="similarity">
    <text evidence="1">Belongs to the CdaR family.</text>
</comment>
<dbReference type="Proteomes" id="UP001631957">
    <property type="component" value="Unassembled WGS sequence"/>
</dbReference>
<feature type="domain" description="GAF" evidence="2">
    <location>
        <begin position="100"/>
        <end position="250"/>
    </location>
</feature>
<dbReference type="EMBL" id="JBJVNI010000007">
    <property type="protein sequence ID" value="MFM9609857.1"/>
    <property type="molecule type" value="Genomic_DNA"/>
</dbReference>
<proteinExistence type="inferred from homology"/>
<evidence type="ECO:0000313" key="3">
    <source>
        <dbReference type="EMBL" id="MFM9609857.1"/>
    </source>
</evidence>
<evidence type="ECO:0000256" key="1">
    <source>
        <dbReference type="ARBA" id="ARBA00006754"/>
    </source>
</evidence>
<dbReference type="Pfam" id="PF13556">
    <property type="entry name" value="HTH_30"/>
    <property type="match status" value="1"/>
</dbReference>
<organism evidence="3 4">
    <name type="scientific">Streptomyces niveiscabiei</name>
    <dbReference type="NCBI Taxonomy" id="164115"/>
    <lineage>
        <taxon>Bacteria</taxon>
        <taxon>Bacillati</taxon>
        <taxon>Actinomycetota</taxon>
        <taxon>Actinomycetes</taxon>
        <taxon>Kitasatosporales</taxon>
        <taxon>Streptomycetaceae</taxon>
        <taxon>Streptomyces</taxon>
    </lineage>
</organism>
<comment type="caution">
    <text evidence="3">The sequence shown here is derived from an EMBL/GenBank/DDBJ whole genome shotgun (WGS) entry which is preliminary data.</text>
</comment>
<dbReference type="InterPro" id="IPR051448">
    <property type="entry name" value="CdaR-like_regulators"/>
</dbReference>
<protein>
    <submittedName>
        <fullName evidence="3">Helix-turn-helix domain-containing protein</fullName>
    </submittedName>
</protein>
<dbReference type="InterPro" id="IPR025736">
    <property type="entry name" value="PucR_C-HTH_dom"/>
</dbReference>
<dbReference type="Pfam" id="PF01590">
    <property type="entry name" value="GAF"/>
    <property type="match status" value="1"/>
</dbReference>
<evidence type="ECO:0000259" key="2">
    <source>
        <dbReference type="SMART" id="SM00065"/>
    </source>
</evidence>
<dbReference type="InterPro" id="IPR041522">
    <property type="entry name" value="CdaR_GGDEF"/>
</dbReference>